<evidence type="ECO:0000256" key="3">
    <source>
        <dbReference type="ARBA" id="ARBA00022722"/>
    </source>
</evidence>
<comment type="cofactor">
    <cofactor evidence="1">
        <name>Mg(2+)</name>
        <dbReference type="ChEBI" id="CHEBI:18420"/>
    </cofactor>
</comment>
<protein>
    <submittedName>
        <fullName evidence="14">Uncharacterized protein</fullName>
    </submittedName>
</protein>
<organism evidence="14 15">
    <name type="scientific">Caulochytrium protostelioides</name>
    <dbReference type="NCBI Taxonomy" id="1555241"/>
    <lineage>
        <taxon>Eukaryota</taxon>
        <taxon>Fungi</taxon>
        <taxon>Fungi incertae sedis</taxon>
        <taxon>Chytridiomycota</taxon>
        <taxon>Chytridiomycota incertae sedis</taxon>
        <taxon>Chytridiomycetes</taxon>
        <taxon>Caulochytriales</taxon>
        <taxon>Caulochytriaceae</taxon>
        <taxon>Caulochytrium</taxon>
    </lineage>
</organism>
<dbReference type="SMART" id="SM00485">
    <property type="entry name" value="XPGN"/>
    <property type="match status" value="1"/>
</dbReference>
<dbReference type="InterPro" id="IPR006085">
    <property type="entry name" value="XPG_DNA_repair_N"/>
</dbReference>
<dbReference type="Gene3D" id="3.40.50.1010">
    <property type="entry name" value="5'-nuclease"/>
    <property type="match status" value="1"/>
</dbReference>
<dbReference type="SUPFAM" id="SSF47807">
    <property type="entry name" value="5' to 3' exonuclease, C-terminal subdomain"/>
    <property type="match status" value="1"/>
</dbReference>
<dbReference type="InterPro" id="IPR008918">
    <property type="entry name" value="HhH2"/>
</dbReference>
<dbReference type="GO" id="GO:0005634">
    <property type="term" value="C:nucleus"/>
    <property type="evidence" value="ECO:0007669"/>
    <property type="project" value="UniProtKB-SubCell"/>
</dbReference>
<dbReference type="InterPro" id="IPR006086">
    <property type="entry name" value="XPG-I_dom"/>
</dbReference>
<dbReference type="GO" id="GO:0003677">
    <property type="term" value="F:DNA binding"/>
    <property type="evidence" value="ECO:0007669"/>
    <property type="project" value="InterPro"/>
</dbReference>
<dbReference type="GO" id="GO:0017108">
    <property type="term" value="F:5'-flap endonuclease activity"/>
    <property type="evidence" value="ECO:0007669"/>
    <property type="project" value="TreeGrafter"/>
</dbReference>
<feature type="repeat" description="TPR" evidence="11">
    <location>
        <begin position="96"/>
        <end position="129"/>
    </location>
</feature>
<dbReference type="SUPFAM" id="SSF88723">
    <property type="entry name" value="PIN domain-like"/>
    <property type="match status" value="1"/>
</dbReference>
<evidence type="ECO:0000256" key="10">
    <source>
        <dbReference type="ARBA" id="ARBA00023242"/>
    </source>
</evidence>
<dbReference type="InterPro" id="IPR006084">
    <property type="entry name" value="XPG/Rad2"/>
</dbReference>
<dbReference type="InterPro" id="IPR029060">
    <property type="entry name" value="PIN-like_dom_sf"/>
</dbReference>
<evidence type="ECO:0000256" key="2">
    <source>
        <dbReference type="ARBA" id="ARBA00004123"/>
    </source>
</evidence>
<dbReference type="PRINTS" id="PR00853">
    <property type="entry name" value="XPGRADSUPER"/>
</dbReference>
<dbReference type="CDD" id="cd09857">
    <property type="entry name" value="PIN_EXO1"/>
    <property type="match status" value="1"/>
</dbReference>
<keyword evidence="11" id="KW-0802">TPR repeat</keyword>
<reference evidence="15" key="1">
    <citation type="journal article" date="2018" name="Nat. Microbiol.">
        <title>Leveraging single-cell genomics to expand the fungal tree of life.</title>
        <authorList>
            <person name="Ahrendt S.R."/>
            <person name="Quandt C.A."/>
            <person name="Ciobanu D."/>
            <person name="Clum A."/>
            <person name="Salamov A."/>
            <person name="Andreopoulos B."/>
            <person name="Cheng J.F."/>
            <person name="Woyke T."/>
            <person name="Pelin A."/>
            <person name="Henrissat B."/>
            <person name="Reynolds N.K."/>
            <person name="Benny G.L."/>
            <person name="Smith M.E."/>
            <person name="James T.Y."/>
            <person name="Grigoriev I.V."/>
        </authorList>
    </citation>
    <scope>NUCLEOTIDE SEQUENCE [LARGE SCALE GENOMIC DNA]</scope>
    <source>
        <strain evidence="15">ATCC 52028</strain>
    </source>
</reference>
<feature type="domain" description="XPG N-terminal" evidence="13">
    <location>
        <begin position="1"/>
        <end position="99"/>
    </location>
</feature>
<comment type="subcellular location">
    <subcellularLocation>
        <location evidence="2">Nucleus</location>
    </subcellularLocation>
</comment>
<dbReference type="GO" id="GO:0006281">
    <property type="term" value="P:DNA repair"/>
    <property type="evidence" value="ECO:0007669"/>
    <property type="project" value="UniProtKB-KW"/>
</dbReference>
<keyword evidence="3" id="KW-0540">Nuclease</keyword>
<dbReference type="SMART" id="SM00484">
    <property type="entry name" value="XPGI"/>
    <property type="match status" value="1"/>
</dbReference>
<dbReference type="InterPro" id="IPR019734">
    <property type="entry name" value="TPR_rpt"/>
</dbReference>
<evidence type="ECO:0000259" key="13">
    <source>
        <dbReference type="SMART" id="SM00485"/>
    </source>
</evidence>
<evidence type="ECO:0000256" key="4">
    <source>
        <dbReference type="ARBA" id="ARBA00022723"/>
    </source>
</evidence>
<dbReference type="AlphaFoldDB" id="A0A4V1IUB2"/>
<dbReference type="STRING" id="1555241.A0A4V1IUB2"/>
<dbReference type="FunFam" id="1.10.150.20:FF:000011">
    <property type="entry name" value="exonuclease 1"/>
    <property type="match status" value="1"/>
</dbReference>
<gene>
    <name evidence="14" type="ORF">CXG81DRAFT_1335</name>
</gene>
<keyword evidence="9" id="KW-0234">DNA repair</keyword>
<dbReference type="Gene3D" id="1.10.150.20">
    <property type="entry name" value="5' to 3' exonuclease, C-terminal subdomain"/>
    <property type="match status" value="1"/>
</dbReference>
<dbReference type="SMART" id="SM00279">
    <property type="entry name" value="HhH2"/>
    <property type="match status" value="1"/>
</dbReference>
<keyword evidence="10" id="KW-0539">Nucleus</keyword>
<dbReference type="PANTHER" id="PTHR11081">
    <property type="entry name" value="FLAP ENDONUCLEASE FAMILY MEMBER"/>
    <property type="match status" value="1"/>
</dbReference>
<dbReference type="InterPro" id="IPR044752">
    <property type="entry name" value="PIN-like_EXO1"/>
</dbReference>
<evidence type="ECO:0000259" key="12">
    <source>
        <dbReference type="SMART" id="SM00484"/>
    </source>
</evidence>
<dbReference type="PANTHER" id="PTHR11081:SF9">
    <property type="entry name" value="FLAP ENDONUCLEASE 1"/>
    <property type="match status" value="1"/>
</dbReference>
<dbReference type="Pfam" id="PF00752">
    <property type="entry name" value="XPG_N"/>
    <property type="match status" value="1"/>
</dbReference>
<sequence>MGVTGLIPLLKPIQRPVHLDDLRGQTLGIDGYVWLHRGAYACAIELALDQPTTRYIDFFMKRIQQLLDHQITPYVVFDGGRLPMKAATDHQRSARRREMRARGQQFYAQGRRKEAFECFSSAVSVTPRMASRVIVELERRGIRFLVAPYEADAQLAYLDQIGAVDAVLTEDSDLVVFGARHVILKLGAQGDAVGIMGHRIREMDALKSMSHEQFRHMCILSGCDYLASLPGIGLKRAMLAIQRYGTGDRVLEAWQQYGKAAAGGPAKPVPDDYAALFRYADRMFLHQQVYCPLDRTMRPRVPLPADYAEDPRFMALLG</sequence>
<evidence type="ECO:0000256" key="1">
    <source>
        <dbReference type="ARBA" id="ARBA00001946"/>
    </source>
</evidence>
<accession>A0A4V1IUB2</accession>
<name>A0A4V1IUB2_9FUNG</name>
<evidence type="ECO:0000256" key="8">
    <source>
        <dbReference type="ARBA" id="ARBA00022842"/>
    </source>
</evidence>
<evidence type="ECO:0000256" key="5">
    <source>
        <dbReference type="ARBA" id="ARBA00022759"/>
    </source>
</evidence>
<evidence type="ECO:0000256" key="11">
    <source>
        <dbReference type="PROSITE-ProRule" id="PRU00339"/>
    </source>
</evidence>
<feature type="domain" description="XPG-I" evidence="12">
    <location>
        <begin position="138"/>
        <end position="211"/>
    </location>
</feature>
<evidence type="ECO:0000313" key="15">
    <source>
        <dbReference type="Proteomes" id="UP000274922"/>
    </source>
</evidence>
<dbReference type="OrthoDB" id="26491at2759"/>
<dbReference type="Pfam" id="PF00867">
    <property type="entry name" value="XPG_I"/>
    <property type="match status" value="1"/>
</dbReference>
<dbReference type="InterPro" id="IPR036279">
    <property type="entry name" value="5-3_exonuclease_C_sf"/>
</dbReference>
<dbReference type="CDD" id="cd09901">
    <property type="entry name" value="H3TH_FEN1-like"/>
    <property type="match status" value="1"/>
</dbReference>
<keyword evidence="4" id="KW-0479">Metal-binding</keyword>
<keyword evidence="8" id="KW-0460">Magnesium</keyword>
<keyword evidence="5" id="KW-0255">Endonuclease</keyword>
<dbReference type="GO" id="GO:0008409">
    <property type="term" value="F:5'-3' exonuclease activity"/>
    <property type="evidence" value="ECO:0007669"/>
    <property type="project" value="UniProtKB-ARBA"/>
</dbReference>
<keyword evidence="6" id="KW-0227">DNA damage</keyword>
<dbReference type="Proteomes" id="UP000274922">
    <property type="component" value="Unassembled WGS sequence"/>
</dbReference>
<dbReference type="GO" id="GO:0046872">
    <property type="term" value="F:metal ion binding"/>
    <property type="evidence" value="ECO:0007669"/>
    <property type="project" value="UniProtKB-KW"/>
</dbReference>
<keyword evidence="15" id="KW-1185">Reference proteome</keyword>
<dbReference type="PROSITE" id="PS00842">
    <property type="entry name" value="XPG_2"/>
    <property type="match status" value="1"/>
</dbReference>
<dbReference type="InterPro" id="IPR019974">
    <property type="entry name" value="XPG_CS"/>
</dbReference>
<dbReference type="EMBL" id="ML014245">
    <property type="protein sequence ID" value="RKO99948.1"/>
    <property type="molecule type" value="Genomic_DNA"/>
</dbReference>
<dbReference type="FunFam" id="3.40.50.1010:FF:000002">
    <property type="entry name" value="Exonuclease 1, putative"/>
    <property type="match status" value="1"/>
</dbReference>
<evidence type="ECO:0000256" key="9">
    <source>
        <dbReference type="ARBA" id="ARBA00023204"/>
    </source>
</evidence>
<feature type="non-terminal residue" evidence="14">
    <location>
        <position position="318"/>
    </location>
</feature>
<evidence type="ECO:0000313" key="14">
    <source>
        <dbReference type="EMBL" id="RKO99948.1"/>
    </source>
</evidence>
<keyword evidence="7" id="KW-0378">Hydrolase</keyword>
<evidence type="ECO:0000256" key="6">
    <source>
        <dbReference type="ARBA" id="ARBA00022763"/>
    </source>
</evidence>
<dbReference type="PROSITE" id="PS50005">
    <property type="entry name" value="TPR"/>
    <property type="match status" value="1"/>
</dbReference>
<proteinExistence type="predicted"/>
<evidence type="ECO:0000256" key="7">
    <source>
        <dbReference type="ARBA" id="ARBA00022801"/>
    </source>
</evidence>